<dbReference type="AlphaFoldDB" id="A0A319DEM1"/>
<dbReference type="GeneID" id="37144370"/>
<keyword evidence="1" id="KW-0732">Signal</keyword>
<evidence type="ECO:0000313" key="3">
    <source>
        <dbReference type="Proteomes" id="UP000248340"/>
    </source>
</evidence>
<dbReference type="EMBL" id="KZ821676">
    <property type="protein sequence ID" value="PYH86548.1"/>
    <property type="molecule type" value="Genomic_DNA"/>
</dbReference>
<protein>
    <submittedName>
        <fullName evidence="2">Uncharacterized protein</fullName>
    </submittedName>
</protein>
<feature type="chain" id="PRO_5016292769" evidence="1">
    <location>
        <begin position="35"/>
        <end position="93"/>
    </location>
</feature>
<gene>
    <name evidence="2" type="ORF">BO82DRAFT_88798</name>
</gene>
<dbReference type="Proteomes" id="UP000248340">
    <property type="component" value="Unassembled WGS sequence"/>
</dbReference>
<reference evidence="2 3" key="1">
    <citation type="submission" date="2016-12" db="EMBL/GenBank/DDBJ databases">
        <title>The genomes of Aspergillus section Nigri reveals drivers in fungal speciation.</title>
        <authorList>
            <consortium name="DOE Joint Genome Institute"/>
            <person name="Vesth T.C."/>
            <person name="Nybo J."/>
            <person name="Theobald S."/>
            <person name="Brandl J."/>
            <person name="Frisvad J.C."/>
            <person name="Nielsen K.F."/>
            <person name="Lyhne E.K."/>
            <person name="Kogle M.E."/>
            <person name="Kuo A."/>
            <person name="Riley R."/>
            <person name="Clum A."/>
            <person name="Nolan M."/>
            <person name="Lipzen A."/>
            <person name="Salamov A."/>
            <person name="Henrissat B."/>
            <person name="Wiebenga A."/>
            <person name="De Vries R.P."/>
            <person name="Grigoriev I.V."/>
            <person name="Mortensen U.H."/>
            <person name="Andersen M.R."/>
            <person name="Baker S.E."/>
        </authorList>
    </citation>
    <scope>NUCLEOTIDE SEQUENCE [LARGE SCALE GENOMIC DNA]</scope>
    <source>
        <strain evidence="2 3">CBS 121591</strain>
    </source>
</reference>
<organism evidence="2 3">
    <name type="scientific">Aspergillus uvarum CBS 121591</name>
    <dbReference type="NCBI Taxonomy" id="1448315"/>
    <lineage>
        <taxon>Eukaryota</taxon>
        <taxon>Fungi</taxon>
        <taxon>Dikarya</taxon>
        <taxon>Ascomycota</taxon>
        <taxon>Pezizomycotina</taxon>
        <taxon>Eurotiomycetes</taxon>
        <taxon>Eurotiomycetidae</taxon>
        <taxon>Eurotiales</taxon>
        <taxon>Aspergillaceae</taxon>
        <taxon>Aspergillus</taxon>
        <taxon>Aspergillus subgen. Circumdati</taxon>
    </lineage>
</organism>
<evidence type="ECO:0000256" key="1">
    <source>
        <dbReference type="SAM" id="SignalP"/>
    </source>
</evidence>
<dbReference type="RefSeq" id="XP_025496748.1">
    <property type="nucleotide sequence ID" value="XM_025641628.1"/>
</dbReference>
<feature type="signal peptide" evidence="1">
    <location>
        <begin position="1"/>
        <end position="34"/>
    </location>
</feature>
<sequence length="93" mass="10344">MNSIPQINDPANWWPMLPCSVLSVLSIFLPTSVACCLLSGSTEQNRLCHHLISTQRQQRGVYPGSIYLSPSPDPDENEIITLSSIRFTVSLTR</sequence>
<evidence type="ECO:0000313" key="2">
    <source>
        <dbReference type="EMBL" id="PYH86548.1"/>
    </source>
</evidence>
<accession>A0A319DEM1</accession>
<dbReference type="VEuPathDB" id="FungiDB:BO82DRAFT_88798"/>
<name>A0A319DEM1_9EURO</name>
<keyword evidence="3" id="KW-1185">Reference proteome</keyword>
<proteinExistence type="predicted"/>